<evidence type="ECO:0000256" key="3">
    <source>
        <dbReference type="ARBA" id="ARBA00022989"/>
    </source>
</evidence>
<protein>
    <submittedName>
        <fullName evidence="7">Proton-coupled amino acid transporter 2</fullName>
    </submittedName>
</protein>
<dbReference type="GO" id="GO:0015187">
    <property type="term" value="F:glycine transmembrane transporter activity"/>
    <property type="evidence" value="ECO:0007669"/>
    <property type="project" value="TreeGrafter"/>
</dbReference>
<feature type="transmembrane region" description="Helical" evidence="5">
    <location>
        <begin position="20"/>
        <end position="42"/>
    </location>
</feature>
<dbReference type="EMBL" id="JAATJU010027359">
    <property type="protein sequence ID" value="KAH0500537.1"/>
    <property type="molecule type" value="Genomic_DNA"/>
</dbReference>
<sequence>MLLQVLPLENQMKDARRFPTILSLGMSIITTLYIAIGTLGYLRFGDDIKASITLNLPNCWYLHGSGWSGWRDV</sequence>
<dbReference type="GO" id="GO:0015193">
    <property type="term" value="F:L-proline transmembrane transporter activity"/>
    <property type="evidence" value="ECO:0007669"/>
    <property type="project" value="TreeGrafter"/>
</dbReference>
<accession>A0A8J6FYX5</accession>
<evidence type="ECO:0000256" key="5">
    <source>
        <dbReference type="SAM" id="Phobius"/>
    </source>
</evidence>
<reference evidence="7" key="1">
    <citation type="submission" date="2020-03" db="EMBL/GenBank/DDBJ databases">
        <title>Studies in the Genomics of Life Span.</title>
        <authorList>
            <person name="Glass D."/>
        </authorList>
    </citation>
    <scope>NUCLEOTIDE SEQUENCE</scope>
    <source>
        <strain evidence="7">LTLLF</strain>
        <tissue evidence="7">Muscle</tissue>
    </source>
</reference>
<feature type="domain" description="Amino acid transporter transmembrane" evidence="6">
    <location>
        <begin position="5"/>
        <end position="60"/>
    </location>
</feature>
<dbReference type="Pfam" id="PF01490">
    <property type="entry name" value="Aa_trans"/>
    <property type="match status" value="1"/>
</dbReference>
<dbReference type="PANTHER" id="PTHR22950:SF185">
    <property type="entry name" value="PROTON-COUPLED AMINO ACID TRANSPORTER 2"/>
    <property type="match status" value="1"/>
</dbReference>
<proteinExistence type="predicted"/>
<evidence type="ECO:0000256" key="4">
    <source>
        <dbReference type="ARBA" id="ARBA00023136"/>
    </source>
</evidence>
<dbReference type="Proteomes" id="UP000710432">
    <property type="component" value="Unassembled WGS sequence"/>
</dbReference>
<keyword evidence="4 5" id="KW-0472">Membrane</keyword>
<dbReference type="GO" id="GO:0005280">
    <property type="term" value="F:amino acid:proton symporter activity"/>
    <property type="evidence" value="ECO:0007669"/>
    <property type="project" value="TreeGrafter"/>
</dbReference>
<comment type="subcellular location">
    <subcellularLocation>
        <location evidence="1">Membrane</location>
        <topology evidence="1">Multi-pass membrane protein</topology>
    </subcellularLocation>
</comment>
<keyword evidence="3 5" id="KW-1133">Transmembrane helix</keyword>
<dbReference type="GO" id="GO:0005774">
    <property type="term" value="C:vacuolar membrane"/>
    <property type="evidence" value="ECO:0007669"/>
    <property type="project" value="TreeGrafter"/>
</dbReference>
<name>A0A8J6FYX5_MICOH</name>
<organism evidence="7 8">
    <name type="scientific">Microtus ochrogaster</name>
    <name type="common">Prairie vole</name>
    <dbReference type="NCBI Taxonomy" id="79684"/>
    <lineage>
        <taxon>Eukaryota</taxon>
        <taxon>Metazoa</taxon>
        <taxon>Chordata</taxon>
        <taxon>Craniata</taxon>
        <taxon>Vertebrata</taxon>
        <taxon>Euteleostomi</taxon>
        <taxon>Mammalia</taxon>
        <taxon>Eutheria</taxon>
        <taxon>Euarchontoglires</taxon>
        <taxon>Glires</taxon>
        <taxon>Rodentia</taxon>
        <taxon>Myomorpha</taxon>
        <taxon>Muroidea</taxon>
        <taxon>Cricetidae</taxon>
        <taxon>Arvicolinae</taxon>
        <taxon>Microtus</taxon>
    </lineage>
</organism>
<evidence type="ECO:0000256" key="2">
    <source>
        <dbReference type="ARBA" id="ARBA00022692"/>
    </source>
</evidence>
<dbReference type="GO" id="GO:0015180">
    <property type="term" value="F:L-alanine transmembrane transporter activity"/>
    <property type="evidence" value="ECO:0007669"/>
    <property type="project" value="TreeGrafter"/>
</dbReference>
<comment type="caution">
    <text evidence="7">The sequence shown here is derived from an EMBL/GenBank/DDBJ whole genome shotgun (WGS) entry which is preliminary data.</text>
</comment>
<dbReference type="InterPro" id="IPR013057">
    <property type="entry name" value="AA_transpt_TM"/>
</dbReference>
<evidence type="ECO:0000256" key="1">
    <source>
        <dbReference type="ARBA" id="ARBA00004141"/>
    </source>
</evidence>
<evidence type="ECO:0000313" key="7">
    <source>
        <dbReference type="EMBL" id="KAH0500537.1"/>
    </source>
</evidence>
<evidence type="ECO:0000313" key="8">
    <source>
        <dbReference type="Proteomes" id="UP000710432"/>
    </source>
</evidence>
<dbReference type="PANTHER" id="PTHR22950">
    <property type="entry name" value="AMINO ACID TRANSPORTER"/>
    <property type="match status" value="1"/>
</dbReference>
<evidence type="ECO:0000259" key="6">
    <source>
        <dbReference type="Pfam" id="PF01490"/>
    </source>
</evidence>
<gene>
    <name evidence="7" type="ORF">LTLLF_200505</name>
</gene>
<dbReference type="AlphaFoldDB" id="A0A8J6FYX5"/>
<keyword evidence="2 5" id="KW-0812">Transmembrane</keyword>